<protein>
    <recommendedName>
        <fullName evidence="9">Transferrin receptor-like dimerisation domain-containing protein</fullName>
    </recommendedName>
</protein>
<dbReference type="InterPro" id="IPR007365">
    <property type="entry name" value="TFR-like_dimer_dom"/>
</dbReference>
<dbReference type="Proteomes" id="UP000186922">
    <property type="component" value="Unassembled WGS sequence"/>
</dbReference>
<dbReference type="OrthoDB" id="5841748at2759"/>
<sequence length="198" mass="22145">MAVGKIWGEIVRDIADSAVVPFSVTDMAEYMNVSWHQVRQDILAENTTETPYDFGPEIDFDGMNLAIGEFEKSAQAFDDDAKQAATDGRQKSDLLMRQLNDKLIKLDRMFVLPEGLPGRPLYRHVLHAPSKSNAYGGASFPGIVDCVASVLQARKKNDQSEELKWLNELKLHSTKVIQLIDRAARFLSPTFSGLYQSP</sequence>
<evidence type="ECO:0000256" key="8">
    <source>
        <dbReference type="ARBA" id="ARBA00023180"/>
    </source>
</evidence>
<dbReference type="Pfam" id="PF04253">
    <property type="entry name" value="TFR_dimer"/>
    <property type="match status" value="1"/>
</dbReference>
<proteinExistence type="inferred from homology"/>
<dbReference type="AlphaFoldDB" id="A0A1D1UHG8"/>
<organism evidence="10 11">
    <name type="scientific">Ramazzottius varieornatus</name>
    <name type="common">Water bear</name>
    <name type="synonym">Tardigrade</name>
    <dbReference type="NCBI Taxonomy" id="947166"/>
    <lineage>
        <taxon>Eukaryota</taxon>
        <taxon>Metazoa</taxon>
        <taxon>Ecdysozoa</taxon>
        <taxon>Tardigrada</taxon>
        <taxon>Eutardigrada</taxon>
        <taxon>Parachela</taxon>
        <taxon>Hypsibioidea</taxon>
        <taxon>Ramazzottiidae</taxon>
        <taxon>Ramazzottius</taxon>
    </lineage>
</organism>
<keyword evidence="8" id="KW-0325">Glycoprotein</keyword>
<evidence type="ECO:0000256" key="6">
    <source>
        <dbReference type="ARBA" id="ARBA00022833"/>
    </source>
</evidence>
<evidence type="ECO:0000313" key="10">
    <source>
        <dbReference type="EMBL" id="GAU87960.1"/>
    </source>
</evidence>
<evidence type="ECO:0000313" key="11">
    <source>
        <dbReference type="Proteomes" id="UP000186922"/>
    </source>
</evidence>
<evidence type="ECO:0000259" key="9">
    <source>
        <dbReference type="Pfam" id="PF04253"/>
    </source>
</evidence>
<dbReference type="GO" id="GO:0008237">
    <property type="term" value="F:metallopeptidase activity"/>
    <property type="evidence" value="ECO:0007669"/>
    <property type="project" value="UniProtKB-KW"/>
</dbReference>
<keyword evidence="6" id="KW-0862">Zinc</keyword>
<dbReference type="SUPFAM" id="SSF47672">
    <property type="entry name" value="Transferrin receptor-like dimerisation domain"/>
    <property type="match status" value="1"/>
</dbReference>
<name>A0A1D1UHG8_RAMVA</name>
<dbReference type="GO" id="GO:0006508">
    <property type="term" value="P:proteolysis"/>
    <property type="evidence" value="ECO:0007669"/>
    <property type="project" value="UniProtKB-KW"/>
</dbReference>
<feature type="domain" description="Transferrin receptor-like dimerisation" evidence="9">
    <location>
        <begin position="58"/>
        <end position="187"/>
    </location>
</feature>
<dbReference type="EMBL" id="BDGG01000001">
    <property type="protein sequence ID" value="GAU87960.1"/>
    <property type="molecule type" value="Genomic_DNA"/>
</dbReference>
<evidence type="ECO:0000256" key="5">
    <source>
        <dbReference type="ARBA" id="ARBA00022801"/>
    </source>
</evidence>
<dbReference type="Gene3D" id="1.20.930.40">
    <property type="entry name" value="Transferrin receptor-like, dimerisation domain"/>
    <property type="match status" value="1"/>
</dbReference>
<dbReference type="InterPro" id="IPR036757">
    <property type="entry name" value="TFR-like_dimer_dom_sf"/>
</dbReference>
<keyword evidence="11" id="KW-1185">Reference proteome</keyword>
<evidence type="ECO:0000256" key="1">
    <source>
        <dbReference type="ARBA" id="ARBA00001947"/>
    </source>
</evidence>
<keyword evidence="3" id="KW-0645">Protease</keyword>
<gene>
    <name evidence="10" type="primary">RvY_00737-1</name>
    <name evidence="10" type="synonym">RvY_00737.1</name>
    <name evidence="10" type="ORF">RvY_00737</name>
</gene>
<accession>A0A1D1UHG8</accession>
<evidence type="ECO:0000256" key="3">
    <source>
        <dbReference type="ARBA" id="ARBA00022670"/>
    </source>
</evidence>
<keyword evidence="5" id="KW-0378">Hydrolase</keyword>
<dbReference type="STRING" id="947166.A0A1D1UHG8"/>
<comment type="caution">
    <text evidence="10">The sequence shown here is derived from an EMBL/GenBank/DDBJ whole genome shotgun (WGS) entry which is preliminary data.</text>
</comment>
<dbReference type="PANTHER" id="PTHR10404">
    <property type="entry name" value="N-ACETYLATED-ALPHA-LINKED ACIDIC DIPEPTIDASE"/>
    <property type="match status" value="1"/>
</dbReference>
<comment type="cofactor">
    <cofactor evidence="1">
        <name>Zn(2+)</name>
        <dbReference type="ChEBI" id="CHEBI:29105"/>
    </cofactor>
</comment>
<keyword evidence="4" id="KW-0479">Metal-binding</keyword>
<keyword evidence="7" id="KW-0482">Metalloprotease</keyword>
<dbReference type="PANTHER" id="PTHR10404:SF46">
    <property type="entry name" value="VACUOLAR PROTEIN SORTING-ASSOCIATED PROTEIN 70"/>
    <property type="match status" value="1"/>
</dbReference>
<dbReference type="GO" id="GO:0046872">
    <property type="term" value="F:metal ion binding"/>
    <property type="evidence" value="ECO:0007669"/>
    <property type="project" value="UniProtKB-KW"/>
</dbReference>
<evidence type="ECO:0000256" key="4">
    <source>
        <dbReference type="ARBA" id="ARBA00022723"/>
    </source>
</evidence>
<dbReference type="GO" id="GO:0004180">
    <property type="term" value="F:carboxypeptidase activity"/>
    <property type="evidence" value="ECO:0007669"/>
    <property type="project" value="TreeGrafter"/>
</dbReference>
<comment type="similarity">
    <text evidence="2">Belongs to the peptidase M28 family. M28B subfamily.</text>
</comment>
<evidence type="ECO:0000256" key="2">
    <source>
        <dbReference type="ARBA" id="ARBA00005634"/>
    </source>
</evidence>
<dbReference type="FunFam" id="1.20.930.40:FF:000001">
    <property type="entry name" value="N-acetylated-alpha-linked acidic dipeptidase 2"/>
    <property type="match status" value="1"/>
</dbReference>
<evidence type="ECO:0000256" key="7">
    <source>
        <dbReference type="ARBA" id="ARBA00023049"/>
    </source>
</evidence>
<dbReference type="InterPro" id="IPR039373">
    <property type="entry name" value="Peptidase_M28B"/>
</dbReference>
<reference evidence="10 11" key="1">
    <citation type="journal article" date="2016" name="Nat. Commun.">
        <title>Extremotolerant tardigrade genome and improved radiotolerance of human cultured cells by tardigrade-unique protein.</title>
        <authorList>
            <person name="Hashimoto T."/>
            <person name="Horikawa D.D."/>
            <person name="Saito Y."/>
            <person name="Kuwahara H."/>
            <person name="Kozuka-Hata H."/>
            <person name="Shin-I T."/>
            <person name="Minakuchi Y."/>
            <person name="Ohishi K."/>
            <person name="Motoyama A."/>
            <person name="Aizu T."/>
            <person name="Enomoto A."/>
            <person name="Kondo K."/>
            <person name="Tanaka S."/>
            <person name="Hara Y."/>
            <person name="Koshikawa S."/>
            <person name="Sagara H."/>
            <person name="Miura T."/>
            <person name="Yokobori S."/>
            <person name="Miyagawa K."/>
            <person name="Suzuki Y."/>
            <person name="Kubo T."/>
            <person name="Oyama M."/>
            <person name="Kohara Y."/>
            <person name="Fujiyama A."/>
            <person name="Arakawa K."/>
            <person name="Katayama T."/>
            <person name="Toyoda A."/>
            <person name="Kunieda T."/>
        </authorList>
    </citation>
    <scope>NUCLEOTIDE SEQUENCE [LARGE SCALE GENOMIC DNA]</scope>
    <source>
        <strain evidence="10 11">YOKOZUNA-1</strain>
    </source>
</reference>